<dbReference type="EMBL" id="NMUH01001328">
    <property type="protein sequence ID" value="MQL91329.1"/>
    <property type="molecule type" value="Genomic_DNA"/>
</dbReference>
<accession>A0A843VIU6</accession>
<dbReference type="Proteomes" id="UP000652761">
    <property type="component" value="Unassembled WGS sequence"/>
</dbReference>
<feature type="region of interest" description="Disordered" evidence="2">
    <location>
        <begin position="328"/>
        <end position="356"/>
    </location>
</feature>
<keyword evidence="4" id="KW-1185">Reference proteome</keyword>
<gene>
    <name evidence="3" type="ORF">Taro_023942</name>
</gene>
<feature type="coiled-coil region" evidence="1">
    <location>
        <begin position="93"/>
        <end position="129"/>
    </location>
</feature>
<feature type="region of interest" description="Disordered" evidence="2">
    <location>
        <begin position="269"/>
        <end position="310"/>
    </location>
</feature>
<name>A0A843VIU6_COLES</name>
<evidence type="ECO:0000313" key="4">
    <source>
        <dbReference type="Proteomes" id="UP000652761"/>
    </source>
</evidence>
<protein>
    <submittedName>
        <fullName evidence="3">Uncharacterized protein</fullName>
    </submittedName>
</protein>
<evidence type="ECO:0000256" key="1">
    <source>
        <dbReference type="SAM" id="Coils"/>
    </source>
</evidence>
<dbReference type="AlphaFoldDB" id="A0A843VIU6"/>
<sequence>MNSARAAMEASSPPSVEAVRAVLRRNTLAYHLMGCPRDPRMAAIDSLWGEMRQLHPRMAESGRVAGSAPADPDPESGQTRPESGGVGLSRPEMRQLHQEAALAANRLKIQELEGEISLLKEEAEALDLQAGFCDEAAKLRKTVHDALKRIANCELAETVALERDRSDLQSRLLDRQATLVSLQSGAPTWDPERDYGTLGYRICDLDLAYHCARGPGLDSRVLGYRICNLNLAYHWGLLAKTANTKGRLQRRLRRWPLLEGVVAAAEEAGEAPYCSESQGRSPRRGDSNRGRPPPLAAARPTGEAPATAVGPAGAVFCSGWKTSRGRPLLRRRWEQPRKPPSCGGDGTNRGSPLRRRLPRHPAATAAVGSGKGCFILSFSRSSSAKSDLLVVLDLQSWTNLETQLAIWQAETAITSTKIVQAMNLRKMTTSLMLDRAVRAILLYRLTF</sequence>
<evidence type="ECO:0000256" key="2">
    <source>
        <dbReference type="SAM" id="MobiDB-lite"/>
    </source>
</evidence>
<evidence type="ECO:0000313" key="3">
    <source>
        <dbReference type="EMBL" id="MQL91329.1"/>
    </source>
</evidence>
<reference evidence="3" key="1">
    <citation type="submission" date="2017-07" db="EMBL/GenBank/DDBJ databases">
        <title>Taro Niue Genome Assembly and Annotation.</title>
        <authorList>
            <person name="Atibalentja N."/>
            <person name="Keating K."/>
            <person name="Fields C.J."/>
        </authorList>
    </citation>
    <scope>NUCLEOTIDE SEQUENCE</scope>
    <source>
        <strain evidence="3">Niue_2</strain>
        <tissue evidence="3">Leaf</tissue>
    </source>
</reference>
<keyword evidence="1" id="KW-0175">Coiled coil</keyword>
<comment type="caution">
    <text evidence="3">The sequence shown here is derived from an EMBL/GenBank/DDBJ whole genome shotgun (WGS) entry which is preliminary data.</text>
</comment>
<organism evidence="3 4">
    <name type="scientific">Colocasia esculenta</name>
    <name type="common">Wild taro</name>
    <name type="synonym">Arum esculentum</name>
    <dbReference type="NCBI Taxonomy" id="4460"/>
    <lineage>
        <taxon>Eukaryota</taxon>
        <taxon>Viridiplantae</taxon>
        <taxon>Streptophyta</taxon>
        <taxon>Embryophyta</taxon>
        <taxon>Tracheophyta</taxon>
        <taxon>Spermatophyta</taxon>
        <taxon>Magnoliopsida</taxon>
        <taxon>Liliopsida</taxon>
        <taxon>Araceae</taxon>
        <taxon>Aroideae</taxon>
        <taxon>Colocasieae</taxon>
        <taxon>Colocasia</taxon>
    </lineage>
</organism>
<feature type="compositionally biased region" description="Low complexity" evidence="2">
    <location>
        <begin position="296"/>
        <end position="310"/>
    </location>
</feature>
<proteinExistence type="predicted"/>
<feature type="region of interest" description="Disordered" evidence="2">
    <location>
        <begin position="59"/>
        <end position="90"/>
    </location>
</feature>